<dbReference type="SUPFAM" id="SSF46689">
    <property type="entry name" value="Homeodomain-like"/>
    <property type="match status" value="1"/>
</dbReference>
<feature type="domain" description="HTH araC/xylS-type" evidence="4">
    <location>
        <begin position="210"/>
        <end position="311"/>
    </location>
</feature>
<dbReference type="InterPro" id="IPR018060">
    <property type="entry name" value="HTH_AraC"/>
</dbReference>
<dbReference type="Pfam" id="PF14525">
    <property type="entry name" value="AraC_binding_2"/>
    <property type="match status" value="1"/>
</dbReference>
<name>A0A1M5H3X5_9BRAD</name>
<evidence type="ECO:0000259" key="4">
    <source>
        <dbReference type="PROSITE" id="PS01124"/>
    </source>
</evidence>
<evidence type="ECO:0000256" key="1">
    <source>
        <dbReference type="ARBA" id="ARBA00023015"/>
    </source>
</evidence>
<dbReference type="InterPro" id="IPR050204">
    <property type="entry name" value="AraC_XylS_family_regulators"/>
</dbReference>
<dbReference type="PRINTS" id="PR00032">
    <property type="entry name" value="HTHARAC"/>
</dbReference>
<gene>
    <name evidence="5" type="ORF">SAMN05444169_0572</name>
</gene>
<dbReference type="Pfam" id="PF12833">
    <property type="entry name" value="HTH_18"/>
    <property type="match status" value="1"/>
</dbReference>
<evidence type="ECO:0000313" key="5">
    <source>
        <dbReference type="EMBL" id="SHG10709.1"/>
    </source>
</evidence>
<evidence type="ECO:0000256" key="3">
    <source>
        <dbReference type="ARBA" id="ARBA00023163"/>
    </source>
</evidence>
<protein>
    <submittedName>
        <fullName evidence="5">Transcriptional regulator, AraC family</fullName>
    </submittedName>
</protein>
<organism evidence="5 6">
    <name type="scientific">Bradyrhizobium erythrophlei</name>
    <dbReference type="NCBI Taxonomy" id="1437360"/>
    <lineage>
        <taxon>Bacteria</taxon>
        <taxon>Pseudomonadati</taxon>
        <taxon>Pseudomonadota</taxon>
        <taxon>Alphaproteobacteria</taxon>
        <taxon>Hyphomicrobiales</taxon>
        <taxon>Nitrobacteraceae</taxon>
        <taxon>Bradyrhizobium</taxon>
    </lineage>
</organism>
<dbReference type="OrthoDB" id="252470at2"/>
<dbReference type="InterPro" id="IPR020449">
    <property type="entry name" value="Tscrpt_reg_AraC-type_HTH"/>
</dbReference>
<dbReference type="Gene3D" id="1.10.10.60">
    <property type="entry name" value="Homeodomain-like"/>
    <property type="match status" value="1"/>
</dbReference>
<dbReference type="SMART" id="SM00342">
    <property type="entry name" value="HTH_ARAC"/>
    <property type="match status" value="1"/>
</dbReference>
<keyword evidence="3" id="KW-0804">Transcription</keyword>
<proteinExistence type="predicted"/>
<keyword evidence="2" id="KW-0238">DNA-binding</keyword>
<evidence type="ECO:0000256" key="2">
    <source>
        <dbReference type="ARBA" id="ARBA00023125"/>
    </source>
</evidence>
<dbReference type="InterPro" id="IPR035418">
    <property type="entry name" value="AraC-bd_2"/>
</dbReference>
<evidence type="ECO:0000313" key="6">
    <source>
        <dbReference type="Proteomes" id="UP000190675"/>
    </source>
</evidence>
<dbReference type="PROSITE" id="PS01124">
    <property type="entry name" value="HTH_ARAC_FAMILY_2"/>
    <property type="match status" value="1"/>
</dbReference>
<keyword evidence="1" id="KW-0805">Transcription regulation</keyword>
<dbReference type="GO" id="GO:0043565">
    <property type="term" value="F:sequence-specific DNA binding"/>
    <property type="evidence" value="ECO:0007669"/>
    <property type="project" value="InterPro"/>
</dbReference>
<accession>A0A1M5H3X5</accession>
<dbReference type="PANTHER" id="PTHR46796:SF6">
    <property type="entry name" value="ARAC SUBFAMILY"/>
    <property type="match status" value="1"/>
</dbReference>
<dbReference type="Proteomes" id="UP000190675">
    <property type="component" value="Chromosome I"/>
</dbReference>
<dbReference type="AlphaFoldDB" id="A0A1M5H3X5"/>
<dbReference type="PANTHER" id="PTHR46796">
    <property type="entry name" value="HTH-TYPE TRANSCRIPTIONAL ACTIVATOR RHAS-RELATED"/>
    <property type="match status" value="1"/>
</dbReference>
<dbReference type="InterPro" id="IPR009057">
    <property type="entry name" value="Homeodomain-like_sf"/>
</dbReference>
<dbReference type="GO" id="GO:0003700">
    <property type="term" value="F:DNA-binding transcription factor activity"/>
    <property type="evidence" value="ECO:0007669"/>
    <property type="project" value="InterPro"/>
</dbReference>
<dbReference type="RefSeq" id="WP_079564551.1">
    <property type="nucleotide sequence ID" value="NZ_LT670818.1"/>
</dbReference>
<dbReference type="EMBL" id="LT670818">
    <property type="protein sequence ID" value="SHG10709.1"/>
    <property type="molecule type" value="Genomic_DNA"/>
</dbReference>
<sequence length="318" mass="35640">MTVRYDTASEPARRRLAVWQDIVCDVFVGLDCKSDLEDFRGSVAQTNFGGLSLTRVESSRQRVFRTPSRIARAKEDYVLFAFGATGVGGVIQDGREALIRPGEFALYDTTRPYELSFDTDFSQTILQVPRKLALERLGRVDDLTAVTFSSDRPLHRLASDFIAGLSQIIEVVETPAAERLSGQALDLVAIALGQTVEAHRSSTYRSALLYRLKAYIRGRLPDPRLCLTETAAAMGISPRYVNALLESENESFGRYVLAHRLEACRNHLADPALAHRHITEIAFAWGFNDPSHFSRSFKDRFGISPRDYRASSRKDTFI</sequence>
<reference evidence="5 6" key="1">
    <citation type="submission" date="2016-11" db="EMBL/GenBank/DDBJ databases">
        <authorList>
            <person name="Jaros S."/>
            <person name="Januszkiewicz K."/>
            <person name="Wedrychowicz H."/>
        </authorList>
    </citation>
    <scope>NUCLEOTIDE SEQUENCE [LARGE SCALE GENOMIC DNA]</scope>
    <source>
        <strain evidence="5 6">GAS242</strain>
    </source>
</reference>